<dbReference type="Proteomes" id="UP000224101">
    <property type="component" value="Segment"/>
</dbReference>
<dbReference type="RefSeq" id="YP_009609717.1">
    <property type="nucleotide sequence ID" value="NC_041997.1"/>
</dbReference>
<keyword evidence="7" id="KW-1185">Reference proteome</keyword>
<keyword evidence="3" id="KW-0067">ATP-binding</keyword>
<proteinExistence type="inferred from homology"/>
<dbReference type="InterPro" id="IPR020588">
    <property type="entry name" value="RecA_ATP-bd"/>
</dbReference>
<evidence type="ECO:0000259" key="5">
    <source>
        <dbReference type="PROSITE" id="PS50162"/>
    </source>
</evidence>
<evidence type="ECO:0000256" key="4">
    <source>
        <dbReference type="ARBA" id="ARBA00023172"/>
    </source>
</evidence>
<dbReference type="InterPro" id="IPR013765">
    <property type="entry name" value="DNA_recomb/repair_RecA"/>
</dbReference>
<dbReference type="Pfam" id="PF21134">
    <property type="entry name" value="T4_UVSX_C"/>
    <property type="match status" value="1"/>
</dbReference>
<evidence type="ECO:0000256" key="3">
    <source>
        <dbReference type="ARBA" id="ARBA00022840"/>
    </source>
</evidence>
<keyword evidence="4" id="KW-0233">DNA recombination</keyword>
<name>A0A218M2X6_9CAUD</name>
<dbReference type="GO" id="GO:0006281">
    <property type="term" value="P:DNA repair"/>
    <property type="evidence" value="ECO:0007669"/>
    <property type="project" value="InterPro"/>
</dbReference>
<evidence type="ECO:0000313" key="7">
    <source>
        <dbReference type="Proteomes" id="UP000224101"/>
    </source>
</evidence>
<keyword evidence="2" id="KW-0547">Nucleotide-binding</keyword>
<dbReference type="GO" id="GO:0003697">
    <property type="term" value="F:single-stranded DNA binding"/>
    <property type="evidence" value="ECO:0007669"/>
    <property type="project" value="InterPro"/>
</dbReference>
<feature type="domain" description="RecA family profile 1" evidence="5">
    <location>
        <begin position="27"/>
        <end position="195"/>
    </location>
</feature>
<dbReference type="InterPro" id="IPR049428">
    <property type="entry name" value="RecA-like_N"/>
</dbReference>
<sequence length="364" mass="40513">MSLTARLLAKSTIKMTSVFSESKLFDGMEQVPTAVPLLNVALGGSIDSGLRSGLGVMAGPSKHFKTSFTLLMVAAYLKKYKDAVCLFYDSEFGAPQSYFKAFGIDPNRVIHTPINNIEELKFDVIQQLEEIKRSDKVIIIIDSIGNLASKKEVEDAKNEKSVADMTRAKQLKSLFRMVTPYLTTKDIPMIAINHTYQTQEMYSKAVVSGGTGIYYSANWIFIIGRSQEKDGDELEGYKFTINIEKSRLVKEKSKLPITVSFESGIEKWSGMLDLAVEMGYVVKPKNGWYTRPCVPDDKSWRAAAADSNDFWKPVFANSDFAEAIAKKFQLSAAEMLEKDAIEDVETLDDDGVIETTPIPVPVDD</sequence>
<dbReference type="Gene3D" id="3.40.50.300">
    <property type="entry name" value="P-loop containing nucleotide triphosphate hydrolases"/>
    <property type="match status" value="1"/>
</dbReference>
<dbReference type="PANTHER" id="PTHR45900">
    <property type="entry name" value="RECA"/>
    <property type="match status" value="1"/>
</dbReference>
<evidence type="ECO:0000256" key="2">
    <source>
        <dbReference type="ARBA" id="ARBA00022741"/>
    </source>
</evidence>
<dbReference type="InterPro" id="IPR049047">
    <property type="entry name" value="T4_UVSX-like_C"/>
</dbReference>
<reference evidence="6 7" key="1">
    <citation type="submission" date="2017-08" db="EMBL/GenBank/DDBJ databases">
        <title>Characterization and complete genome sequence of novel bacteriophage infecting the causal agent of bacterial fruit blotch, Acidovorax citrulli.</title>
        <authorList>
            <person name="Midani A.R."/>
            <person name="Park S.-H."/>
            <person name="Choi T.-J."/>
        </authorList>
    </citation>
    <scope>NUCLEOTIDE SEQUENCE [LARGE SCALE GENOMIC DNA]</scope>
</reference>
<dbReference type="Pfam" id="PF00154">
    <property type="entry name" value="RecA_N"/>
    <property type="match status" value="1"/>
</dbReference>
<dbReference type="OrthoDB" id="3344at10239"/>
<dbReference type="GO" id="GO:0140664">
    <property type="term" value="F:ATP-dependent DNA damage sensor activity"/>
    <property type="evidence" value="ECO:0007669"/>
    <property type="project" value="InterPro"/>
</dbReference>
<comment type="similarity">
    <text evidence="1">Belongs to the RecA family.</text>
</comment>
<dbReference type="GeneID" id="40085802"/>
<dbReference type="GO" id="GO:0006310">
    <property type="term" value="P:DNA recombination"/>
    <property type="evidence" value="ECO:0007669"/>
    <property type="project" value="UniProtKB-KW"/>
</dbReference>
<evidence type="ECO:0000313" key="6">
    <source>
        <dbReference type="EMBL" id="ASD50397.1"/>
    </source>
</evidence>
<dbReference type="PANTHER" id="PTHR45900:SF1">
    <property type="entry name" value="MITOCHONDRIAL DNA REPAIR PROTEIN RECA HOMOLOG-RELATED"/>
    <property type="match status" value="1"/>
</dbReference>
<dbReference type="GO" id="GO:0005524">
    <property type="term" value="F:ATP binding"/>
    <property type="evidence" value="ECO:0007669"/>
    <property type="project" value="UniProtKB-KW"/>
</dbReference>
<dbReference type="KEGG" id="vg:40085802"/>
<organism evidence="6 7">
    <name type="scientific">Acidovorax phage ACP17</name>
    <dbReference type="NCBI Taxonomy" id="2010329"/>
    <lineage>
        <taxon>Viruses</taxon>
        <taxon>Duplodnaviria</taxon>
        <taxon>Heunggongvirae</taxon>
        <taxon>Uroviricota</taxon>
        <taxon>Caudoviricetes</taxon>
        <taxon>Busanvirus</taxon>
        <taxon>Busanvirus ACP17</taxon>
    </lineage>
</organism>
<dbReference type="SUPFAM" id="SSF52540">
    <property type="entry name" value="P-loop containing nucleoside triphosphate hydrolases"/>
    <property type="match status" value="1"/>
</dbReference>
<dbReference type="EMBL" id="KY979132">
    <property type="protein sequence ID" value="ASD50397.1"/>
    <property type="molecule type" value="Genomic_DNA"/>
</dbReference>
<accession>A0A218M2X6</accession>
<evidence type="ECO:0000256" key="1">
    <source>
        <dbReference type="ARBA" id="ARBA00009391"/>
    </source>
</evidence>
<protein>
    <submittedName>
        <fullName evidence="6">Recombination protein</fullName>
    </submittedName>
</protein>
<dbReference type="PROSITE" id="PS50162">
    <property type="entry name" value="RECA_2"/>
    <property type="match status" value="1"/>
</dbReference>
<dbReference type="InterPro" id="IPR027417">
    <property type="entry name" value="P-loop_NTPase"/>
</dbReference>